<dbReference type="Proteomes" id="UP000777002">
    <property type="component" value="Unassembled WGS sequence"/>
</dbReference>
<accession>A0ABS2GQJ1</accession>
<organism evidence="1 2">
    <name type="scientific">Parasutterella secunda</name>
    <dbReference type="NCBI Taxonomy" id="626947"/>
    <lineage>
        <taxon>Bacteria</taxon>
        <taxon>Pseudomonadati</taxon>
        <taxon>Pseudomonadota</taxon>
        <taxon>Betaproteobacteria</taxon>
        <taxon>Burkholderiales</taxon>
        <taxon>Sutterellaceae</taxon>
        <taxon>Parasutterella</taxon>
    </lineage>
</organism>
<name>A0ABS2GQJ1_9BURK</name>
<proteinExistence type="predicted"/>
<reference evidence="1 2" key="1">
    <citation type="journal article" date="2021" name="Sci. Rep.">
        <title>The distribution of antibiotic resistance genes in chicken gut microbiota commensals.</title>
        <authorList>
            <person name="Juricova H."/>
            <person name="Matiasovicova J."/>
            <person name="Kubasova T."/>
            <person name="Cejkova D."/>
            <person name="Rychlik I."/>
        </authorList>
    </citation>
    <scope>NUCLEOTIDE SEQUENCE [LARGE SCALE GENOMIC DNA]</scope>
    <source>
        <strain evidence="1 2">An562</strain>
    </source>
</reference>
<evidence type="ECO:0000313" key="1">
    <source>
        <dbReference type="EMBL" id="MBM6927741.1"/>
    </source>
</evidence>
<dbReference type="RefSeq" id="WP_205049337.1">
    <property type="nucleotide sequence ID" value="NZ_JACJKX010000001.1"/>
</dbReference>
<gene>
    <name evidence="1" type="ORF">H5985_00400</name>
</gene>
<sequence>MRRDVVTEVIVDYGDFVENFATVLEAKDYINSNLDELDWPVAVWLEDSSGRKKWDYRLVDDGAGGVELIEGDTIQSGSYYRPIH</sequence>
<protein>
    <submittedName>
        <fullName evidence="1">Uncharacterized protein</fullName>
    </submittedName>
</protein>
<dbReference type="EMBL" id="JACJKX010000001">
    <property type="protein sequence ID" value="MBM6927741.1"/>
    <property type="molecule type" value="Genomic_DNA"/>
</dbReference>
<evidence type="ECO:0000313" key="2">
    <source>
        <dbReference type="Proteomes" id="UP000777002"/>
    </source>
</evidence>
<keyword evidence="2" id="KW-1185">Reference proteome</keyword>
<comment type="caution">
    <text evidence="1">The sequence shown here is derived from an EMBL/GenBank/DDBJ whole genome shotgun (WGS) entry which is preliminary data.</text>
</comment>